<evidence type="ECO:0000256" key="7">
    <source>
        <dbReference type="ARBA" id="ARBA00022741"/>
    </source>
</evidence>
<evidence type="ECO:0000256" key="3">
    <source>
        <dbReference type="ARBA" id="ARBA00009636"/>
    </source>
</evidence>
<dbReference type="STRING" id="55544.A0A4D9EDA6"/>
<comment type="cofactor">
    <cofactor evidence="1">
        <name>Mg(2+)</name>
        <dbReference type="ChEBI" id="CHEBI:18420"/>
    </cofactor>
</comment>
<dbReference type="SUPFAM" id="SSF55307">
    <property type="entry name" value="Tubulin C-terminal domain-like"/>
    <property type="match status" value="1"/>
</dbReference>
<dbReference type="GO" id="GO:0007017">
    <property type="term" value="P:microtubule-based process"/>
    <property type="evidence" value="ECO:0007669"/>
    <property type="project" value="InterPro"/>
</dbReference>
<proteinExistence type="inferred from homology"/>
<dbReference type="SUPFAM" id="SSF52490">
    <property type="entry name" value="Tubulin nucleotide-binding domain-like"/>
    <property type="match status" value="1"/>
</dbReference>
<evidence type="ECO:0000256" key="5">
    <source>
        <dbReference type="ARBA" id="ARBA00022490"/>
    </source>
</evidence>
<dbReference type="Proteomes" id="UP000297703">
    <property type="component" value="Unassembled WGS sequence"/>
</dbReference>
<protein>
    <submittedName>
        <fullName evidence="9">Cytochrome P450 2C5-like</fullName>
    </submittedName>
</protein>
<comment type="similarity">
    <text evidence="3">Belongs to the tubulin family.</text>
</comment>
<dbReference type="Gene3D" id="1.10.287.600">
    <property type="entry name" value="Helix hairpin bin"/>
    <property type="match status" value="1"/>
</dbReference>
<dbReference type="InterPro" id="IPR036525">
    <property type="entry name" value="Tubulin/FtsZ_GTPase_sf"/>
</dbReference>
<gene>
    <name evidence="9" type="ORF">DR999_PMT11825</name>
</gene>
<reference evidence="9 10" key="2">
    <citation type="submission" date="2019-04" db="EMBL/GenBank/DDBJ databases">
        <title>The genome sequence of big-headed turtle.</title>
        <authorList>
            <person name="Gong S."/>
        </authorList>
    </citation>
    <scope>NUCLEOTIDE SEQUENCE [LARGE SCALE GENOMIC DNA]</scope>
    <source>
        <strain evidence="9">DO16091913</strain>
        <tissue evidence="9">Muscle</tissue>
    </source>
</reference>
<evidence type="ECO:0000256" key="8">
    <source>
        <dbReference type="ARBA" id="ARBA00023134"/>
    </source>
</evidence>
<dbReference type="Gene3D" id="3.40.50.1440">
    <property type="entry name" value="Tubulin/FtsZ, GTPase domain"/>
    <property type="match status" value="1"/>
</dbReference>
<evidence type="ECO:0000256" key="6">
    <source>
        <dbReference type="ARBA" id="ARBA00022701"/>
    </source>
</evidence>
<keyword evidence="7" id="KW-0547">Nucleotide-binding</keyword>
<organism evidence="9 10">
    <name type="scientific">Platysternon megacephalum</name>
    <name type="common">big-headed turtle</name>
    <dbReference type="NCBI Taxonomy" id="55544"/>
    <lineage>
        <taxon>Eukaryota</taxon>
        <taxon>Metazoa</taxon>
        <taxon>Chordata</taxon>
        <taxon>Craniata</taxon>
        <taxon>Vertebrata</taxon>
        <taxon>Euteleostomi</taxon>
        <taxon>Archelosauria</taxon>
        <taxon>Testudinata</taxon>
        <taxon>Testudines</taxon>
        <taxon>Cryptodira</taxon>
        <taxon>Durocryptodira</taxon>
        <taxon>Testudinoidea</taxon>
        <taxon>Platysternidae</taxon>
        <taxon>Platysternon</taxon>
    </lineage>
</organism>
<accession>A0A4D9EDA6</accession>
<keyword evidence="6" id="KW-0493">Microtubule</keyword>
<dbReference type="EMBL" id="QXTE01000112">
    <property type="protein sequence ID" value="TFK05552.1"/>
    <property type="molecule type" value="Genomic_DNA"/>
</dbReference>
<evidence type="ECO:0000256" key="4">
    <source>
        <dbReference type="ARBA" id="ARBA00011747"/>
    </source>
</evidence>
<dbReference type="InterPro" id="IPR008280">
    <property type="entry name" value="Tub_FtsZ_C"/>
</dbReference>
<comment type="subunit">
    <text evidence="4">Dimer of alpha and beta chains. A typical microtubule is a hollow water-filled tube with an outer diameter of 25 nm and an inner diameter of 15 nM. Alpha-beta heterodimers associate head-to-tail to form protofilaments running lengthwise along the microtubule wall with the beta-tubulin subunit facing the microtubule plus end conferring a structural polarity. Microtubules usually have 13 protofilaments but different protofilament numbers can be found in some organisms and specialized cells.</text>
</comment>
<evidence type="ECO:0000256" key="1">
    <source>
        <dbReference type="ARBA" id="ARBA00001946"/>
    </source>
</evidence>
<keyword evidence="8" id="KW-0342">GTP-binding</keyword>
<dbReference type="GO" id="GO:0005737">
    <property type="term" value="C:cytoplasm"/>
    <property type="evidence" value="ECO:0007669"/>
    <property type="project" value="UniProtKB-SubCell"/>
</dbReference>
<name>A0A4D9EDA6_9SAUR</name>
<evidence type="ECO:0000313" key="10">
    <source>
        <dbReference type="Proteomes" id="UP000297703"/>
    </source>
</evidence>
<dbReference type="AlphaFoldDB" id="A0A4D9EDA6"/>
<dbReference type="OrthoDB" id="2588702at2759"/>
<comment type="caution">
    <text evidence="9">The sequence shown here is derived from an EMBL/GenBank/DDBJ whole genome shotgun (WGS) entry which is preliminary data.</text>
</comment>
<keyword evidence="10" id="KW-1185">Reference proteome</keyword>
<keyword evidence="5" id="KW-0963">Cytoplasm</keyword>
<dbReference type="PANTHER" id="PTHR11588">
    <property type="entry name" value="TUBULIN"/>
    <property type="match status" value="1"/>
</dbReference>
<evidence type="ECO:0000256" key="2">
    <source>
        <dbReference type="ARBA" id="ARBA00004496"/>
    </source>
</evidence>
<reference evidence="9 10" key="1">
    <citation type="submission" date="2019-04" db="EMBL/GenBank/DDBJ databases">
        <title>Draft genome of the big-headed turtle Platysternon megacephalum.</title>
        <authorList>
            <person name="Gong S."/>
        </authorList>
    </citation>
    <scope>NUCLEOTIDE SEQUENCE [LARGE SCALE GENOMIC DNA]</scope>
    <source>
        <strain evidence="9">DO16091913</strain>
        <tissue evidence="9">Muscle</tissue>
    </source>
</reference>
<dbReference type="GO" id="GO:0005525">
    <property type="term" value="F:GTP binding"/>
    <property type="evidence" value="ECO:0007669"/>
    <property type="project" value="UniProtKB-KW"/>
</dbReference>
<comment type="subcellular location">
    <subcellularLocation>
        <location evidence="2">Cytoplasm</location>
    </subcellularLocation>
</comment>
<dbReference type="InterPro" id="IPR023123">
    <property type="entry name" value="Tubulin_C"/>
</dbReference>
<evidence type="ECO:0000313" key="9">
    <source>
        <dbReference type="EMBL" id="TFK05552.1"/>
    </source>
</evidence>
<dbReference type="GO" id="GO:0005874">
    <property type="term" value="C:microtubule"/>
    <property type="evidence" value="ECO:0007669"/>
    <property type="project" value="UniProtKB-KW"/>
</dbReference>
<sequence length="243" mass="26883">MQAAAPSLQGLSSRLCEAIRDEYSLGQILSVMVAPHQAGESPLQHYNSLLCLSWLQRHVDGVLLFQNDAVLRRTATLLGKKAPVSDMQPQVSLFAMNTYIASCLAGLLYPLKAFTTGSGISMGMEPWELLRSVCPMPTMTFLHIAPACKRGTVFWDSLASSVVHSLPHTLNIVEPGCHSHSLTVCANHGSSAELLEQVVARAEAMYKTNAYLHWYWRYGCEEEDFQHFETLCSMADDYSQLGE</sequence>
<dbReference type="InterPro" id="IPR000217">
    <property type="entry name" value="Tubulin"/>
</dbReference>